<evidence type="ECO:0000313" key="6">
    <source>
        <dbReference type="EMBL" id="GAB92585.1"/>
    </source>
</evidence>
<dbReference type="STRING" id="1108045.GORHZ_185_00010"/>
<dbReference type="Pfam" id="PF03466">
    <property type="entry name" value="LysR_substrate"/>
    <property type="match status" value="1"/>
</dbReference>
<name>K6W096_9ACTN</name>
<feature type="domain" description="HTH lysR-type" evidence="5">
    <location>
        <begin position="5"/>
        <end position="62"/>
    </location>
</feature>
<dbReference type="Gene3D" id="1.10.10.10">
    <property type="entry name" value="Winged helix-like DNA-binding domain superfamily/Winged helix DNA-binding domain"/>
    <property type="match status" value="1"/>
</dbReference>
<proteinExistence type="inferred from homology"/>
<evidence type="ECO:0000256" key="2">
    <source>
        <dbReference type="ARBA" id="ARBA00023015"/>
    </source>
</evidence>
<evidence type="ECO:0000256" key="3">
    <source>
        <dbReference type="ARBA" id="ARBA00023125"/>
    </source>
</evidence>
<dbReference type="Pfam" id="PF00126">
    <property type="entry name" value="HTH_1"/>
    <property type="match status" value="1"/>
</dbReference>
<dbReference type="EMBL" id="BAHC01000185">
    <property type="protein sequence ID" value="GAB92585.1"/>
    <property type="molecule type" value="Genomic_DNA"/>
</dbReference>
<dbReference type="SUPFAM" id="SSF46785">
    <property type="entry name" value="Winged helix' DNA-binding domain"/>
    <property type="match status" value="1"/>
</dbReference>
<dbReference type="SUPFAM" id="SSF53850">
    <property type="entry name" value="Periplasmic binding protein-like II"/>
    <property type="match status" value="1"/>
</dbReference>
<gene>
    <name evidence="6" type="ORF">GORHZ_185_00010</name>
</gene>
<keyword evidence="3" id="KW-0238">DNA-binding</keyword>
<evidence type="ECO:0000313" key="7">
    <source>
        <dbReference type="Proteomes" id="UP000008363"/>
    </source>
</evidence>
<dbReference type="FunFam" id="1.10.10.10:FF:000001">
    <property type="entry name" value="LysR family transcriptional regulator"/>
    <property type="match status" value="1"/>
</dbReference>
<dbReference type="Proteomes" id="UP000008363">
    <property type="component" value="Unassembled WGS sequence"/>
</dbReference>
<dbReference type="GO" id="GO:0005829">
    <property type="term" value="C:cytosol"/>
    <property type="evidence" value="ECO:0007669"/>
    <property type="project" value="TreeGrafter"/>
</dbReference>
<keyword evidence="7" id="KW-1185">Reference proteome</keyword>
<dbReference type="PANTHER" id="PTHR30419">
    <property type="entry name" value="HTH-TYPE TRANSCRIPTIONAL REGULATOR YBHD"/>
    <property type="match status" value="1"/>
</dbReference>
<dbReference type="AlphaFoldDB" id="K6W096"/>
<evidence type="ECO:0000259" key="5">
    <source>
        <dbReference type="PROSITE" id="PS50931"/>
    </source>
</evidence>
<dbReference type="eggNOG" id="COG0583">
    <property type="taxonomic scope" value="Bacteria"/>
</dbReference>
<protein>
    <submittedName>
        <fullName evidence="6">Putative LysR family transcriptional regulator</fullName>
    </submittedName>
</protein>
<dbReference type="InterPro" id="IPR005119">
    <property type="entry name" value="LysR_subst-bd"/>
</dbReference>
<sequence>MDTQLSFRRLEVFRLVVEERSVTRAAEVLMIAQPAVSAQIRALESWVGARLFVRRGNRLVLTEAGERTAAWAKEVLAGAAQIRREVGDLSSGQTGRVIIASSMAVGTYLIPPTVARLGQERPQADITVAVGRPDEVVHGVDTGEFDFAVLNWDERDIPDSMTLELLVQARLGIFATADLVTPGTSMTVAEAMQLPFIGAPSDVVYQRNLVEQLRAADAPEPHFTLRLGHSEAMIRAASANDWAIFAPVYALADDPRLHEIDVPDLHLTERIVLLQRRDRIPSPLQRDVVSAIRTALREFDIRDHHE</sequence>
<dbReference type="RefSeq" id="WP_006337223.1">
    <property type="nucleotide sequence ID" value="NZ_BAHC01000185.1"/>
</dbReference>
<reference evidence="6 7" key="1">
    <citation type="submission" date="2012-08" db="EMBL/GenBank/DDBJ databases">
        <title>Whole genome shotgun sequence of Gordonia rhizosphera NBRC 16068.</title>
        <authorList>
            <person name="Takarada H."/>
            <person name="Isaki S."/>
            <person name="Hosoyama A."/>
            <person name="Tsuchikane K."/>
            <person name="Katsumata H."/>
            <person name="Baba S."/>
            <person name="Ohji S."/>
            <person name="Yamazaki S."/>
            <person name="Fujita N."/>
        </authorList>
    </citation>
    <scope>NUCLEOTIDE SEQUENCE [LARGE SCALE GENOMIC DNA]</scope>
    <source>
        <strain evidence="6 7">NBRC 16068</strain>
    </source>
</reference>
<evidence type="ECO:0000256" key="4">
    <source>
        <dbReference type="ARBA" id="ARBA00023163"/>
    </source>
</evidence>
<dbReference type="GO" id="GO:0003700">
    <property type="term" value="F:DNA-binding transcription factor activity"/>
    <property type="evidence" value="ECO:0007669"/>
    <property type="project" value="InterPro"/>
</dbReference>
<evidence type="ECO:0000256" key="1">
    <source>
        <dbReference type="ARBA" id="ARBA00009437"/>
    </source>
</evidence>
<dbReference type="Gene3D" id="3.40.190.290">
    <property type="match status" value="1"/>
</dbReference>
<dbReference type="PRINTS" id="PR00039">
    <property type="entry name" value="HTHLYSR"/>
</dbReference>
<dbReference type="InterPro" id="IPR050950">
    <property type="entry name" value="HTH-type_LysR_regulators"/>
</dbReference>
<dbReference type="GO" id="GO:0003677">
    <property type="term" value="F:DNA binding"/>
    <property type="evidence" value="ECO:0007669"/>
    <property type="project" value="UniProtKB-KW"/>
</dbReference>
<dbReference type="InterPro" id="IPR000847">
    <property type="entry name" value="LysR_HTH_N"/>
</dbReference>
<keyword evidence="2" id="KW-0805">Transcription regulation</keyword>
<comment type="similarity">
    <text evidence="1">Belongs to the LysR transcriptional regulatory family.</text>
</comment>
<dbReference type="InterPro" id="IPR036388">
    <property type="entry name" value="WH-like_DNA-bd_sf"/>
</dbReference>
<keyword evidence="4" id="KW-0804">Transcription</keyword>
<dbReference type="CDD" id="cd05466">
    <property type="entry name" value="PBP2_LTTR_substrate"/>
    <property type="match status" value="1"/>
</dbReference>
<accession>K6W096</accession>
<dbReference type="PROSITE" id="PS50931">
    <property type="entry name" value="HTH_LYSR"/>
    <property type="match status" value="1"/>
</dbReference>
<dbReference type="InterPro" id="IPR036390">
    <property type="entry name" value="WH_DNA-bd_sf"/>
</dbReference>
<comment type="caution">
    <text evidence="6">The sequence shown here is derived from an EMBL/GenBank/DDBJ whole genome shotgun (WGS) entry which is preliminary data.</text>
</comment>
<organism evidence="6 7">
    <name type="scientific">Gordonia rhizosphera NBRC 16068</name>
    <dbReference type="NCBI Taxonomy" id="1108045"/>
    <lineage>
        <taxon>Bacteria</taxon>
        <taxon>Bacillati</taxon>
        <taxon>Actinomycetota</taxon>
        <taxon>Actinomycetes</taxon>
        <taxon>Mycobacteriales</taxon>
        <taxon>Gordoniaceae</taxon>
        <taxon>Gordonia</taxon>
    </lineage>
</organism>